<gene>
    <name evidence="1" type="ORF">B9D04_09580</name>
</gene>
<evidence type="ECO:0000313" key="1">
    <source>
        <dbReference type="EMBL" id="OSP88831.1"/>
    </source>
</evidence>
<evidence type="ECO:0000313" key="2">
    <source>
        <dbReference type="Proteomes" id="UP000193588"/>
    </source>
</evidence>
<dbReference type="RefSeq" id="WP_085639660.1">
    <property type="nucleotide sequence ID" value="NZ_NDXJ01000015.1"/>
</dbReference>
<dbReference type="EMBL" id="NDXJ01000015">
    <property type="protein sequence ID" value="OSP88831.1"/>
    <property type="molecule type" value="Genomic_DNA"/>
</dbReference>
<evidence type="ECO:0008006" key="3">
    <source>
        <dbReference type="Google" id="ProtNLM"/>
    </source>
</evidence>
<sequence>MRKVYKRKDVQKWLSQNPLKAPVTYVTREANLDLVSGNAIVYFVGDNRKPIRGTQVMWYRMRLQIVHYHRELLDSVADYMWQTFGVTPKKVAVKEENGWFGDYYQLEIFSDLAW</sequence>
<accession>A0A1X4JJB4</accession>
<dbReference type="AlphaFoldDB" id="A0A1X4JJB4"/>
<comment type="caution">
    <text evidence="1">The sequence shown here is derived from an EMBL/GenBank/DDBJ whole genome shotgun (WGS) entry which is preliminary data.</text>
</comment>
<name>A0A1X4JJB4_9LACO</name>
<dbReference type="Proteomes" id="UP000193588">
    <property type="component" value="Unassembled WGS sequence"/>
</dbReference>
<proteinExistence type="predicted"/>
<organism evidence="1 2">
    <name type="scientific">Weissella cibaria</name>
    <dbReference type="NCBI Taxonomy" id="137591"/>
    <lineage>
        <taxon>Bacteria</taxon>
        <taxon>Bacillati</taxon>
        <taxon>Bacillota</taxon>
        <taxon>Bacilli</taxon>
        <taxon>Lactobacillales</taxon>
        <taxon>Lactobacillaceae</taxon>
        <taxon>Weissella</taxon>
    </lineage>
</organism>
<protein>
    <recommendedName>
        <fullName evidence="3">DUF806 family protein</fullName>
    </recommendedName>
</protein>
<reference evidence="1 2" key="1">
    <citation type="submission" date="2017-04" db="EMBL/GenBank/DDBJ databases">
        <title>The genome sequence of Weissella cibaria isolated from wild Drosophila.</title>
        <authorList>
            <person name="Ricks N.J."/>
            <person name="Carroll C."/>
            <person name="Walters A."/>
            <person name="Newell P.D."/>
            <person name="Chaston J.M."/>
        </authorList>
    </citation>
    <scope>NUCLEOTIDE SEQUENCE [LARGE SCALE GENOMIC DNA]</scope>
    <source>
        <strain evidence="1 2">DmW_103</strain>
    </source>
</reference>